<dbReference type="PANTHER" id="PTHR14387:SF0">
    <property type="entry name" value="DUF2428 DOMAIN-CONTAINING PROTEIN"/>
    <property type="match status" value="1"/>
</dbReference>
<feature type="domain" description="tRNA (32-2'-O)-methyltransferase regulator THADA-like TPR repeats region" evidence="4">
    <location>
        <begin position="290"/>
        <end position="554"/>
    </location>
</feature>
<dbReference type="Proteomes" id="UP000054383">
    <property type="component" value="Unassembled WGS sequence"/>
</dbReference>
<dbReference type="InterPro" id="IPR056843">
    <property type="entry name" value="THADA-like_TPR"/>
</dbReference>
<dbReference type="GO" id="GO:0005829">
    <property type="term" value="C:cytosol"/>
    <property type="evidence" value="ECO:0007669"/>
    <property type="project" value="TreeGrafter"/>
</dbReference>
<gene>
    <name evidence="6" type="ORF">PISL3812_00745</name>
</gene>
<dbReference type="InterPro" id="IPR051954">
    <property type="entry name" value="tRNA_methyltransferase_THADA"/>
</dbReference>
<dbReference type="PANTHER" id="PTHR14387">
    <property type="entry name" value="THADA/DEATH RECEPTOR INTERACTING PROTEIN"/>
    <property type="match status" value="1"/>
</dbReference>
<evidence type="ECO:0000313" key="6">
    <source>
        <dbReference type="EMBL" id="CRG83394.1"/>
    </source>
</evidence>
<feature type="domain" description="DUF2428" evidence="3">
    <location>
        <begin position="694"/>
        <end position="930"/>
    </location>
</feature>
<dbReference type="InterPro" id="IPR016024">
    <property type="entry name" value="ARM-type_fold"/>
</dbReference>
<dbReference type="EMBL" id="CVMT01000001">
    <property type="protein sequence ID" value="CRG83394.1"/>
    <property type="molecule type" value="Genomic_DNA"/>
</dbReference>
<protein>
    <submittedName>
        <fullName evidence="6">Uncharacterized protein</fullName>
    </submittedName>
</protein>
<sequence length="1620" mass="181515">MATPDAESVSDGTDNADIQSLSKNIQLVSVEVLLNLCKGPLRNFVRNCQDAQQVEIIWESLFLTFSIRSTPKSHTFAASNALVLFMEHTGSSRVDSTRQMLLCRERWLAVFQTILTRFEDATPRTMKNVLSVLVKILKNHPDSSEAQLIRAGVIEATMPSIILGDPRSRTKASVATLDRLVRENGISVKTFISLTCDWFVANYGKWRPLYQEHCKALQIDTSYFTKADLKYDEASERVKATVSIILNLALLVYPKLQGCIQVAGSLMAGLYTKDMEANDNSAGACYPMMSWVVPTRHIMLQDIDSLEFMGRSVLWSLLECGIQGFQKFIESLPLDVVLSANMKNQTSIDECLLLFSALQVGKRIGYVREHSDKTTAGVMEHLTLDSKTVGHFLLHKEQKIRMSTLSLLITDPISTTPLSVAAHDAILTGLPSIHADSNSKVRQELTSLNIKLMMRLRGSSTQKNFMENDGQAAKAFMERYISFLEGELVPTASYQRHITSLKSLSIILNTGVDPNVKHVPKNEQGLWRYKVNILRPSLFRLLVNLLLDPFEEVRGTALTLLNLFTNEALQDAHGETDVVQQLIMALSKAEVLASNTSRADHTDTVARLYHVLFTGTNSGDNSQTSETWFHTKIGVVNELLQRLEAKTFRQGGLFSTSTRDSPLHGYLAALKYIVTTPNFYAQIADNEGRVWRNVHDRIIAACTRVWEEVKPVLCIDSPEGHTDESLDDLALGPKDLLSYSWRALRETSFLLHATMANTTYAPQDTNGLRRDDYDTIGALSFVQLSELRHRGAFSAVSQSFITCCARCSENKDPEISSLPDAWYEESKKIIQDQASKLTRRSAGLPAIVSGISIAKSDSPLFSLIINELQEISSQPVLKSVSYNELSLPQVHAMNCLKDIFMTTKLGDKTEPFIMPTLGIATESLSSSVWAIRNCGLMLFHALMTRMCKRLPGASFGASGSSGAEPGMSISFQKYSGLTQLLTKLLSPANDDKAPKKSEDETQKIFPALEIIVEKVPSLADNDDALLRGLVLGHVKSSIWMVRDQAARVYASLLQPTQILKSLELEVYPETETLSQKHIHGKFLCIRYALLRAWHSGYWHDNSGKIFEFIQDTYHRFFQHTKSQFVQATLVDILTDALENNIKRRESILTFANTIFETYNLEQTMAGLLSSPEERLNEIRAGSLLRRSLTWGIILKNSLQSISESPVALIGPFFDLSTGDSDAACWILERVREVFPGYQSQKDFLSLYLLILLREQEESVKSRAVLNLSEILQDALEQRQMVGFVDKWPRVSEHLYVQSQDQIWSRELTENVLRLQGSLLALKYRDIPVDAESKELALDLRRWVVSLRSALSEETVFSSRLAAIISLKAFCLIMRRPDQPPETSPVFLDLYVILYDMLNDDDDELRDIAAPIASWVLSNSSIFPDRIVDLAGIPARESLVEFLSTNYNKQQPLFYHAVKRLMNNVIVPEGGPFVPFETLLGEHRKESTVLFEEERQNLFIDDICEIDTWSAVLKGMDRTIFDEKTISSLLVWVSKGLDCLETLFMSSGEQDGAIGWTAKPEVYSLGVLLFSVASVLIATGDEDKDSGVNLSKTLDELYTKGQSLALHPHWLSRIMLAVSGS</sequence>
<evidence type="ECO:0000256" key="1">
    <source>
        <dbReference type="ARBA" id="ARBA00010409"/>
    </source>
</evidence>
<feature type="domain" description="tRNA (32-2'-O)-methyltransferase regulator THADA-like C-terminal TPR repeats region" evidence="5">
    <location>
        <begin position="932"/>
        <end position="1087"/>
    </location>
</feature>
<dbReference type="InterPro" id="IPR019442">
    <property type="entry name" value="THADA/TRM732_DUF2428"/>
</dbReference>
<evidence type="ECO:0000313" key="7">
    <source>
        <dbReference type="Proteomes" id="UP000054383"/>
    </source>
</evidence>
<evidence type="ECO:0000259" key="5">
    <source>
        <dbReference type="Pfam" id="PF25151"/>
    </source>
</evidence>
<dbReference type="Pfam" id="PF10350">
    <property type="entry name" value="DUF2428"/>
    <property type="match status" value="1"/>
</dbReference>
<keyword evidence="7" id="KW-1185">Reference proteome</keyword>
<accession>A0A0U1LK45</accession>
<proteinExistence type="inferred from homology"/>
<dbReference type="SUPFAM" id="SSF48371">
    <property type="entry name" value="ARM repeat"/>
    <property type="match status" value="1"/>
</dbReference>
<comment type="similarity">
    <text evidence="1">Belongs to the THADA family.</text>
</comment>
<evidence type="ECO:0000256" key="2">
    <source>
        <dbReference type="ARBA" id="ARBA00022694"/>
    </source>
</evidence>
<name>A0A0U1LK45_TALIS</name>
<dbReference type="OrthoDB" id="289314at2759"/>
<dbReference type="GO" id="GO:0030488">
    <property type="term" value="P:tRNA methylation"/>
    <property type="evidence" value="ECO:0007669"/>
    <property type="project" value="TreeGrafter"/>
</dbReference>
<reference evidence="6 7" key="1">
    <citation type="submission" date="2015-04" db="EMBL/GenBank/DDBJ databases">
        <authorList>
            <person name="Syromyatnikov M.Y."/>
            <person name="Popov V.N."/>
        </authorList>
    </citation>
    <scope>NUCLEOTIDE SEQUENCE [LARGE SCALE GENOMIC DNA]</scope>
    <source>
        <strain evidence="6">WF-38-12</strain>
    </source>
</reference>
<dbReference type="Pfam" id="PF25151">
    <property type="entry name" value="TPR_Trm732_C"/>
    <property type="match status" value="1"/>
</dbReference>
<dbReference type="Pfam" id="PF25150">
    <property type="entry name" value="TPR_Trm732"/>
    <property type="match status" value="1"/>
</dbReference>
<evidence type="ECO:0000259" key="4">
    <source>
        <dbReference type="Pfam" id="PF25150"/>
    </source>
</evidence>
<organism evidence="6 7">
    <name type="scientific">Talaromyces islandicus</name>
    <name type="common">Penicillium islandicum</name>
    <dbReference type="NCBI Taxonomy" id="28573"/>
    <lineage>
        <taxon>Eukaryota</taxon>
        <taxon>Fungi</taxon>
        <taxon>Dikarya</taxon>
        <taxon>Ascomycota</taxon>
        <taxon>Pezizomycotina</taxon>
        <taxon>Eurotiomycetes</taxon>
        <taxon>Eurotiomycetidae</taxon>
        <taxon>Eurotiales</taxon>
        <taxon>Trichocomaceae</taxon>
        <taxon>Talaromyces</taxon>
        <taxon>Talaromyces sect. Islandici</taxon>
    </lineage>
</organism>
<keyword evidence="2" id="KW-0819">tRNA processing</keyword>
<dbReference type="InterPro" id="IPR056842">
    <property type="entry name" value="THADA-like_TPR_C"/>
</dbReference>
<dbReference type="STRING" id="28573.A0A0U1LK45"/>
<dbReference type="OMA" id="LIMDPFD"/>
<dbReference type="Pfam" id="PF26523">
    <property type="entry name" value="Trm732_C"/>
    <property type="match status" value="1"/>
</dbReference>
<evidence type="ECO:0000259" key="3">
    <source>
        <dbReference type="Pfam" id="PF10350"/>
    </source>
</evidence>